<dbReference type="EMBL" id="KN831945">
    <property type="protein sequence ID" value="KIO13900.1"/>
    <property type="molecule type" value="Genomic_DNA"/>
</dbReference>
<proteinExistence type="predicted"/>
<dbReference type="InParanoid" id="A0A0C3PIG4"/>
<evidence type="ECO:0000313" key="1">
    <source>
        <dbReference type="EMBL" id="KIO13900.1"/>
    </source>
</evidence>
<protein>
    <submittedName>
        <fullName evidence="1">Uncharacterized protein</fullName>
    </submittedName>
</protein>
<keyword evidence="2" id="KW-1185">Reference proteome</keyword>
<evidence type="ECO:0000313" key="2">
    <source>
        <dbReference type="Proteomes" id="UP000054217"/>
    </source>
</evidence>
<organism evidence="1 2">
    <name type="scientific">Pisolithus tinctorius Marx 270</name>
    <dbReference type="NCBI Taxonomy" id="870435"/>
    <lineage>
        <taxon>Eukaryota</taxon>
        <taxon>Fungi</taxon>
        <taxon>Dikarya</taxon>
        <taxon>Basidiomycota</taxon>
        <taxon>Agaricomycotina</taxon>
        <taxon>Agaricomycetes</taxon>
        <taxon>Agaricomycetidae</taxon>
        <taxon>Boletales</taxon>
        <taxon>Sclerodermatineae</taxon>
        <taxon>Pisolithaceae</taxon>
        <taxon>Pisolithus</taxon>
    </lineage>
</organism>
<reference evidence="2" key="2">
    <citation type="submission" date="2015-01" db="EMBL/GenBank/DDBJ databases">
        <title>Evolutionary Origins and Diversification of the Mycorrhizal Mutualists.</title>
        <authorList>
            <consortium name="DOE Joint Genome Institute"/>
            <consortium name="Mycorrhizal Genomics Consortium"/>
            <person name="Kohler A."/>
            <person name="Kuo A."/>
            <person name="Nagy L.G."/>
            <person name="Floudas D."/>
            <person name="Copeland A."/>
            <person name="Barry K.W."/>
            <person name="Cichocki N."/>
            <person name="Veneault-Fourrey C."/>
            <person name="LaButti K."/>
            <person name="Lindquist E.A."/>
            <person name="Lipzen A."/>
            <person name="Lundell T."/>
            <person name="Morin E."/>
            <person name="Murat C."/>
            <person name="Riley R."/>
            <person name="Ohm R."/>
            <person name="Sun H."/>
            <person name="Tunlid A."/>
            <person name="Henrissat B."/>
            <person name="Grigoriev I.V."/>
            <person name="Hibbett D.S."/>
            <person name="Martin F."/>
        </authorList>
    </citation>
    <scope>NUCLEOTIDE SEQUENCE [LARGE SCALE GENOMIC DNA]</scope>
    <source>
        <strain evidence="2">Marx 270</strain>
    </source>
</reference>
<reference evidence="1 2" key="1">
    <citation type="submission" date="2014-04" db="EMBL/GenBank/DDBJ databases">
        <authorList>
            <consortium name="DOE Joint Genome Institute"/>
            <person name="Kuo A."/>
            <person name="Kohler A."/>
            <person name="Costa M.D."/>
            <person name="Nagy L.G."/>
            <person name="Floudas D."/>
            <person name="Copeland A."/>
            <person name="Barry K.W."/>
            <person name="Cichocki N."/>
            <person name="Veneault-Fourrey C."/>
            <person name="LaButti K."/>
            <person name="Lindquist E.A."/>
            <person name="Lipzen A."/>
            <person name="Lundell T."/>
            <person name="Morin E."/>
            <person name="Murat C."/>
            <person name="Sun H."/>
            <person name="Tunlid A."/>
            <person name="Henrissat B."/>
            <person name="Grigoriev I.V."/>
            <person name="Hibbett D.S."/>
            <person name="Martin F."/>
            <person name="Nordberg H.P."/>
            <person name="Cantor M.N."/>
            <person name="Hua S.X."/>
        </authorList>
    </citation>
    <scope>NUCLEOTIDE SEQUENCE [LARGE SCALE GENOMIC DNA]</scope>
    <source>
        <strain evidence="1 2">Marx 270</strain>
    </source>
</reference>
<name>A0A0C3PIG4_PISTI</name>
<sequence length="72" mass="7904">MASRGPFPDELVGFSFFGCTSGVTGNLQSNGKKSGGPPSNRWRKLLRWNLEKRRKLLPCVLCGTAERCPCSC</sequence>
<dbReference type="HOGENOM" id="CLU_2723205_0_0_1"/>
<gene>
    <name evidence="1" type="ORF">M404DRAFT_992142</name>
</gene>
<accession>A0A0C3PIG4</accession>
<dbReference type="Proteomes" id="UP000054217">
    <property type="component" value="Unassembled WGS sequence"/>
</dbReference>
<dbReference type="AlphaFoldDB" id="A0A0C3PIG4"/>